<dbReference type="Pfam" id="PF05050">
    <property type="entry name" value="Methyltransf_21"/>
    <property type="match status" value="1"/>
</dbReference>
<dbReference type="PANTHER" id="PTHR34009">
    <property type="entry name" value="PROTEIN STAR"/>
    <property type="match status" value="1"/>
</dbReference>
<dbReference type="InterPro" id="IPR029063">
    <property type="entry name" value="SAM-dependent_MTases_sf"/>
</dbReference>
<dbReference type="EMBL" id="HBHX01019464">
    <property type="protein sequence ID" value="CAE0110185.1"/>
    <property type="molecule type" value="Transcribed_RNA"/>
</dbReference>
<dbReference type="GO" id="GO:0005886">
    <property type="term" value="C:plasma membrane"/>
    <property type="evidence" value="ECO:0007669"/>
    <property type="project" value="TreeGrafter"/>
</dbReference>
<dbReference type="GO" id="GO:0006888">
    <property type="term" value="P:endoplasmic reticulum to Golgi vesicle-mediated transport"/>
    <property type="evidence" value="ECO:0007669"/>
    <property type="project" value="TreeGrafter"/>
</dbReference>
<accession>A0A7S3AND4</accession>
<dbReference type="GO" id="GO:0016197">
    <property type="term" value="P:endosomal transport"/>
    <property type="evidence" value="ECO:0007669"/>
    <property type="project" value="TreeGrafter"/>
</dbReference>
<reference evidence="2" key="1">
    <citation type="submission" date="2021-01" db="EMBL/GenBank/DDBJ databases">
        <authorList>
            <person name="Corre E."/>
            <person name="Pelletier E."/>
            <person name="Niang G."/>
            <person name="Scheremetjew M."/>
            <person name="Finn R."/>
            <person name="Kale V."/>
            <person name="Holt S."/>
            <person name="Cochrane G."/>
            <person name="Meng A."/>
            <person name="Brown T."/>
            <person name="Cohen L."/>
        </authorList>
    </citation>
    <scope>NUCLEOTIDE SEQUENCE</scope>
    <source>
        <strain evidence="2">CCMP281</strain>
    </source>
</reference>
<gene>
    <name evidence="2" type="ORF">HERI1096_LOCUS10845</name>
</gene>
<sequence length="143" mass="15764">MSKEYLLSWGKRFRAGNIAVPCRPISTLINLAGLQSIDFFSLDVEGAELQVLRTFDWAVPVKVFCIELDRGPAFDSEVRSLLSMHGYLETKAFKLGGNAVFIHGSLNGTLISRMRYCQQLLVEKRPGKCAGGLVHAAHSKIPA</sequence>
<name>A0A7S3AND4_9EUKA</name>
<dbReference type="GO" id="GO:0005789">
    <property type="term" value="C:endoplasmic reticulum membrane"/>
    <property type="evidence" value="ECO:0007669"/>
    <property type="project" value="TreeGrafter"/>
</dbReference>
<dbReference type="InterPro" id="IPR006342">
    <property type="entry name" value="FkbM_mtfrase"/>
</dbReference>
<dbReference type="Gene3D" id="3.40.50.150">
    <property type="entry name" value="Vaccinia Virus protein VP39"/>
    <property type="match status" value="1"/>
</dbReference>
<dbReference type="AlphaFoldDB" id="A0A7S3AND4"/>
<organism evidence="2">
    <name type="scientific">Haptolina ericina</name>
    <dbReference type="NCBI Taxonomy" id="156174"/>
    <lineage>
        <taxon>Eukaryota</taxon>
        <taxon>Haptista</taxon>
        <taxon>Haptophyta</taxon>
        <taxon>Prymnesiophyceae</taxon>
        <taxon>Prymnesiales</taxon>
        <taxon>Prymnesiaceae</taxon>
        <taxon>Haptolina</taxon>
    </lineage>
</organism>
<dbReference type="GO" id="GO:0005794">
    <property type="term" value="C:Golgi apparatus"/>
    <property type="evidence" value="ECO:0007669"/>
    <property type="project" value="TreeGrafter"/>
</dbReference>
<evidence type="ECO:0000313" key="2">
    <source>
        <dbReference type="EMBL" id="CAE0110185.1"/>
    </source>
</evidence>
<feature type="domain" description="Methyltransferase FkbM" evidence="1">
    <location>
        <begin position="12"/>
        <end position="87"/>
    </location>
</feature>
<dbReference type="GO" id="GO:0031902">
    <property type="term" value="C:late endosome membrane"/>
    <property type="evidence" value="ECO:0007669"/>
    <property type="project" value="TreeGrafter"/>
</dbReference>
<protein>
    <recommendedName>
        <fullName evidence="1">Methyltransferase FkbM domain-containing protein</fullName>
    </recommendedName>
</protein>
<dbReference type="PANTHER" id="PTHR34009:SF2">
    <property type="entry name" value="PROTEIN STAR"/>
    <property type="match status" value="1"/>
</dbReference>
<proteinExistence type="predicted"/>
<dbReference type="InterPro" id="IPR053202">
    <property type="entry name" value="EGF_Rcpt_Signaling_Reg"/>
</dbReference>
<evidence type="ECO:0000259" key="1">
    <source>
        <dbReference type="Pfam" id="PF05050"/>
    </source>
</evidence>